<proteinExistence type="predicted"/>
<evidence type="ECO:0000256" key="1">
    <source>
        <dbReference type="SAM" id="MobiDB-lite"/>
    </source>
</evidence>
<accession>A0A165NCQ8</accession>
<reference evidence="3 4" key="1">
    <citation type="journal article" date="2016" name="Mol. Biol. Evol.">
        <title>Comparative Genomics of Early-Diverging Mushroom-Forming Fungi Provides Insights into the Origins of Lignocellulose Decay Capabilities.</title>
        <authorList>
            <person name="Nagy L.G."/>
            <person name="Riley R."/>
            <person name="Tritt A."/>
            <person name="Adam C."/>
            <person name="Daum C."/>
            <person name="Floudas D."/>
            <person name="Sun H."/>
            <person name="Yadav J.S."/>
            <person name="Pangilinan J."/>
            <person name="Larsson K.H."/>
            <person name="Matsuura K."/>
            <person name="Barry K."/>
            <person name="Labutti K."/>
            <person name="Kuo R."/>
            <person name="Ohm R.A."/>
            <person name="Bhattacharya S.S."/>
            <person name="Shirouzu T."/>
            <person name="Yoshinaga Y."/>
            <person name="Martin F.M."/>
            <person name="Grigoriev I.V."/>
            <person name="Hibbett D.S."/>
        </authorList>
    </citation>
    <scope>NUCLEOTIDE SEQUENCE [LARGE SCALE GENOMIC DNA]</scope>
    <source>
        <strain evidence="3 4">HHB14362 ss-1</strain>
    </source>
</reference>
<dbReference type="InParanoid" id="A0A165NCQ8"/>
<dbReference type="InterPro" id="IPR001810">
    <property type="entry name" value="F-box_dom"/>
</dbReference>
<dbReference type="InterPro" id="IPR036047">
    <property type="entry name" value="F-box-like_dom_sf"/>
</dbReference>
<name>A0A165NCQ8_9AGAM</name>
<evidence type="ECO:0000259" key="2">
    <source>
        <dbReference type="PROSITE" id="PS50181"/>
    </source>
</evidence>
<evidence type="ECO:0000313" key="4">
    <source>
        <dbReference type="Proteomes" id="UP000076761"/>
    </source>
</evidence>
<dbReference type="STRING" id="1314782.A0A165NCQ8"/>
<protein>
    <recommendedName>
        <fullName evidence="2">F-box domain-containing protein</fullName>
    </recommendedName>
</protein>
<feature type="domain" description="F-box" evidence="2">
    <location>
        <begin position="49"/>
        <end position="98"/>
    </location>
</feature>
<organism evidence="3 4">
    <name type="scientific">Neolentinus lepideus HHB14362 ss-1</name>
    <dbReference type="NCBI Taxonomy" id="1314782"/>
    <lineage>
        <taxon>Eukaryota</taxon>
        <taxon>Fungi</taxon>
        <taxon>Dikarya</taxon>
        <taxon>Basidiomycota</taxon>
        <taxon>Agaricomycotina</taxon>
        <taxon>Agaricomycetes</taxon>
        <taxon>Gloeophyllales</taxon>
        <taxon>Gloeophyllaceae</taxon>
        <taxon>Neolentinus</taxon>
    </lineage>
</organism>
<evidence type="ECO:0000313" key="3">
    <source>
        <dbReference type="EMBL" id="KZT19471.1"/>
    </source>
</evidence>
<dbReference type="PROSITE" id="PS50181">
    <property type="entry name" value="FBOX"/>
    <property type="match status" value="1"/>
</dbReference>
<sequence>MSASKAAKTEVQQKKRKLTASNAKDALEESEGRNSPGKGRSRQKRNGKLALLPTLPLDVLFEIFGHLLPLDLLHLARITKAFRRILMHRSSKTIWKNALSNIDGLPPCPDDMSEPAYANLAFDLHCHDCDKKNIRNVDFRLRVRYCSTCAKLCLKGEIDEMDERLRKCLIFSDWCGNYDSQCIYVGAHADAIQKELDDLPVEKWEDYIEQKQAQNEKILKHAELCETWEGEVYDKRANEIDQLRAAKREAIIERLTALGWGDEIAKLPKYYDRRYPGIIPLKDHVKVKDTKPLTDRTWLNMKDTMIEYMEKMKQHRIWRQRERQIRENKRTAVSIYRDWRKVQEEKHADLPESLFKLTVPLLEFCEWGPIKQLWHESYEVVDRREFEQVLQEDAWRLDRLITNWRENVTQELVERLDSADFRSLDWSPAWRLGRKRSEDIQLATAVFVCTGNRSVHFNWTYVRDWPKPEEEERLWYPQILYHKCNTLTAVQGKERAATEQDVMLRVAIGYCGYSELARRQKWSCSTLSLDVKASNIVANIVMACGLNPKETTAAEMDKLDPRIVCLKCTYGHECDGERLVQVRTWRNAVRLIYFNSTFLTSS</sequence>
<dbReference type="OrthoDB" id="2322499at2759"/>
<feature type="region of interest" description="Disordered" evidence="1">
    <location>
        <begin position="1"/>
        <end position="45"/>
    </location>
</feature>
<dbReference type="EMBL" id="KV425640">
    <property type="protein sequence ID" value="KZT19471.1"/>
    <property type="molecule type" value="Genomic_DNA"/>
</dbReference>
<gene>
    <name evidence="3" type="ORF">NEOLEDRAFT_1142039</name>
</gene>
<keyword evidence="4" id="KW-1185">Reference proteome</keyword>
<dbReference type="SUPFAM" id="SSF81383">
    <property type="entry name" value="F-box domain"/>
    <property type="match status" value="1"/>
</dbReference>
<dbReference type="Proteomes" id="UP000076761">
    <property type="component" value="Unassembled WGS sequence"/>
</dbReference>
<dbReference type="AlphaFoldDB" id="A0A165NCQ8"/>